<evidence type="ECO:0000313" key="14">
    <source>
        <dbReference type="EMBL" id="KAF5893013.1"/>
    </source>
</evidence>
<dbReference type="EMBL" id="QNUK01000460">
    <property type="protein sequence ID" value="KAF5893013.1"/>
    <property type="molecule type" value="Genomic_DNA"/>
</dbReference>
<keyword evidence="15" id="KW-1185">Reference proteome</keyword>
<evidence type="ECO:0000256" key="9">
    <source>
        <dbReference type="ARBA" id="ARBA00023163"/>
    </source>
</evidence>
<comment type="subcellular location">
    <subcellularLocation>
        <location evidence="1">Nucleus</location>
    </subcellularLocation>
</comment>
<dbReference type="InterPro" id="IPR039149">
    <property type="entry name" value="ZNF800"/>
</dbReference>
<dbReference type="GO" id="GO:0008270">
    <property type="term" value="F:zinc ion binding"/>
    <property type="evidence" value="ECO:0007669"/>
    <property type="project" value="UniProtKB-KW"/>
</dbReference>
<feature type="compositionally biased region" description="Polar residues" evidence="12">
    <location>
        <begin position="582"/>
        <end position="592"/>
    </location>
</feature>
<dbReference type="PANTHER" id="PTHR21020:SF0">
    <property type="entry name" value="ZINC FINGER PROTEIN 800"/>
    <property type="match status" value="1"/>
</dbReference>
<evidence type="ECO:0000313" key="15">
    <source>
        <dbReference type="Proteomes" id="UP000727407"/>
    </source>
</evidence>
<dbReference type="InterPro" id="IPR013087">
    <property type="entry name" value="Znf_C2H2_type"/>
</dbReference>
<feature type="compositionally biased region" description="Acidic residues" evidence="12">
    <location>
        <begin position="214"/>
        <end position="225"/>
    </location>
</feature>
<keyword evidence="5 11" id="KW-0863">Zinc-finger</keyword>
<feature type="domain" description="C2H2-type" evidence="13">
    <location>
        <begin position="239"/>
        <end position="267"/>
    </location>
</feature>
<dbReference type="PANTHER" id="PTHR21020">
    <property type="entry name" value="ZINC FINGER PROTEIN 800"/>
    <property type="match status" value="1"/>
</dbReference>
<keyword evidence="9" id="KW-0804">Transcription</keyword>
<dbReference type="Pfam" id="PF16622">
    <property type="entry name" value="zf-C2H2_11"/>
    <property type="match status" value="1"/>
</dbReference>
<feature type="region of interest" description="Disordered" evidence="12">
    <location>
        <begin position="538"/>
        <end position="592"/>
    </location>
</feature>
<dbReference type="Proteomes" id="UP000727407">
    <property type="component" value="Unassembled WGS sequence"/>
</dbReference>
<dbReference type="GO" id="GO:0005634">
    <property type="term" value="C:nucleus"/>
    <property type="evidence" value="ECO:0007669"/>
    <property type="project" value="UniProtKB-SubCell"/>
</dbReference>
<keyword evidence="7" id="KW-0805">Transcription regulation</keyword>
<comment type="similarity">
    <text evidence="2">Belongs to the krueppel C2H2-type zinc-finger protein family.</text>
</comment>
<dbReference type="AlphaFoldDB" id="A0A8J4X4S6"/>
<gene>
    <name evidence="14" type="primary">znf800a</name>
    <name evidence="14" type="ORF">DAT39_017290</name>
</gene>
<evidence type="ECO:0000256" key="11">
    <source>
        <dbReference type="PROSITE-ProRule" id="PRU00042"/>
    </source>
</evidence>
<feature type="domain" description="C2H2-type" evidence="13">
    <location>
        <begin position="623"/>
        <end position="650"/>
    </location>
</feature>
<dbReference type="Pfam" id="PF00096">
    <property type="entry name" value="zf-C2H2"/>
    <property type="match status" value="2"/>
</dbReference>
<keyword evidence="4" id="KW-0677">Repeat</keyword>
<protein>
    <submittedName>
        <fullName evidence="14">Zinc finger protein</fullName>
    </submittedName>
</protein>
<feature type="compositionally biased region" description="Basic and acidic residues" evidence="12">
    <location>
        <begin position="546"/>
        <end position="557"/>
    </location>
</feature>
<evidence type="ECO:0000256" key="5">
    <source>
        <dbReference type="ARBA" id="ARBA00022771"/>
    </source>
</evidence>
<feature type="domain" description="C2H2-type" evidence="13">
    <location>
        <begin position="454"/>
        <end position="477"/>
    </location>
</feature>
<dbReference type="PROSITE" id="PS00028">
    <property type="entry name" value="ZINC_FINGER_C2H2_1"/>
    <property type="match status" value="5"/>
</dbReference>
<keyword evidence="8" id="KW-0238">DNA-binding</keyword>
<evidence type="ECO:0000256" key="1">
    <source>
        <dbReference type="ARBA" id="ARBA00004123"/>
    </source>
</evidence>
<feature type="compositionally biased region" description="Polar residues" evidence="12">
    <location>
        <begin position="558"/>
        <end position="568"/>
    </location>
</feature>
<evidence type="ECO:0000256" key="12">
    <source>
        <dbReference type="SAM" id="MobiDB-lite"/>
    </source>
</evidence>
<feature type="region of interest" description="Disordered" evidence="12">
    <location>
        <begin position="1"/>
        <end position="23"/>
    </location>
</feature>
<evidence type="ECO:0000256" key="6">
    <source>
        <dbReference type="ARBA" id="ARBA00022833"/>
    </source>
</evidence>
<feature type="domain" description="C2H2-type" evidence="13">
    <location>
        <begin position="369"/>
        <end position="392"/>
    </location>
</feature>
<feature type="compositionally biased region" description="Polar residues" evidence="12">
    <location>
        <begin position="179"/>
        <end position="189"/>
    </location>
</feature>
<keyword evidence="10" id="KW-0539">Nucleus</keyword>
<evidence type="ECO:0000256" key="2">
    <source>
        <dbReference type="ARBA" id="ARBA00006991"/>
    </source>
</evidence>
<dbReference type="InterPro" id="IPR036236">
    <property type="entry name" value="Znf_C2H2_sf"/>
</dbReference>
<feature type="compositionally biased region" description="Polar residues" evidence="12">
    <location>
        <begin position="7"/>
        <end position="17"/>
    </location>
</feature>
<evidence type="ECO:0000256" key="7">
    <source>
        <dbReference type="ARBA" id="ARBA00023015"/>
    </source>
</evidence>
<dbReference type="Gene3D" id="3.30.160.60">
    <property type="entry name" value="Classic Zinc Finger"/>
    <property type="match status" value="3"/>
</dbReference>
<feature type="region of interest" description="Disordered" evidence="12">
    <location>
        <begin position="161"/>
        <end position="231"/>
    </location>
</feature>
<organism evidence="14 15">
    <name type="scientific">Clarias magur</name>
    <name type="common">Asian catfish</name>
    <name type="synonym">Macropteronotus magur</name>
    <dbReference type="NCBI Taxonomy" id="1594786"/>
    <lineage>
        <taxon>Eukaryota</taxon>
        <taxon>Metazoa</taxon>
        <taxon>Chordata</taxon>
        <taxon>Craniata</taxon>
        <taxon>Vertebrata</taxon>
        <taxon>Euteleostomi</taxon>
        <taxon>Actinopterygii</taxon>
        <taxon>Neopterygii</taxon>
        <taxon>Teleostei</taxon>
        <taxon>Ostariophysi</taxon>
        <taxon>Siluriformes</taxon>
        <taxon>Clariidae</taxon>
        <taxon>Clarias</taxon>
    </lineage>
</organism>
<dbReference type="PROSITE" id="PS50157">
    <property type="entry name" value="ZINC_FINGER_C2H2_2"/>
    <property type="match status" value="5"/>
</dbReference>
<accession>A0A8J4X4S6</accession>
<evidence type="ECO:0000256" key="3">
    <source>
        <dbReference type="ARBA" id="ARBA00022723"/>
    </source>
</evidence>
<keyword evidence="6" id="KW-0862">Zinc</keyword>
<sequence>MEDLTAETPSNEKSCQTDGLDEKSPALRPAYFVEPGDPPLLQRPLQTSKSGIQQIIECLRTGTPQLKHMLLKEVDLIFECKLCQSLFRGLPNLITHKEFYCFPRLPETEDRSGTCRQKIVIKELLEVIHPRPTLDETVVRLEPIPSNQNAVFQHLTKPGAVDVQSSNHGTEDLEHDQPESQGQDMTENDISGERDDEQANEGDDEANTEKDPQGDEDQEEQEDAGEEKVLGVGTVEVTISCSLCGKDFSSRRSVRRHCREVHKQRLEELRKFTETRTVPISLLSVVKERPVNNTPAPNGKRCQVCFKTFATKANVRRHFDEVHRGLPHDVSTLEHISNKSSDPGDIPAVPCLLRSPNPNTASPVLQDSCKCLLCKRSYSTQTRLRKHMRLVHKILAGQSAASSSSTDKKPQSGEGAGTKDAQGLLKRPREDDKNENSPVVHKPKLSVGFDFKQLFCKLCKRQFSSRQNLAKHIELHTDNCGDIFIKFYRCPMCRYESRRKRDVLRHISVVHKKNSAYLAKILPILESRAVKKSAESVLSSSVQSGDSKDSNGHRKADTATSPSPQEASPKQDVRTPSPPVTRRQSLSLHASSVTCSQITNGTASGEETRDGSEVRVTKNFSLHACDVCGRAFAKKLYLESHKRSHRNAAKSDGRTVGVSTRSRSLLCCDKSQKKTIGPTRPRSGAVLWDVLSGCNRSGSVSDELHQGEKASNALCDVQEAASVALTSEDV</sequence>
<evidence type="ECO:0000256" key="4">
    <source>
        <dbReference type="ARBA" id="ARBA00022737"/>
    </source>
</evidence>
<comment type="caution">
    <text evidence="14">The sequence shown here is derived from an EMBL/GenBank/DDBJ whole genome shotgun (WGS) entry which is preliminary data.</text>
</comment>
<reference evidence="14" key="1">
    <citation type="submission" date="2020-07" db="EMBL/GenBank/DDBJ databases">
        <title>Clarias magur genome sequencing, assembly and annotation.</title>
        <authorList>
            <person name="Kushwaha B."/>
            <person name="Kumar R."/>
            <person name="Das P."/>
            <person name="Joshi C.G."/>
            <person name="Kumar D."/>
            <person name="Nagpure N.S."/>
            <person name="Pandey M."/>
            <person name="Agarwal S."/>
            <person name="Srivastava S."/>
            <person name="Singh M."/>
            <person name="Sahoo L."/>
            <person name="Jayasankar P."/>
            <person name="Meher P.K."/>
            <person name="Koringa P.G."/>
            <person name="Iquebal M.A."/>
            <person name="Das S.P."/>
            <person name="Bit A."/>
            <person name="Patnaik S."/>
            <person name="Patel N."/>
            <person name="Shah T.M."/>
            <person name="Hinsu A."/>
            <person name="Jena J.K."/>
        </authorList>
    </citation>
    <scope>NUCLEOTIDE SEQUENCE</scope>
    <source>
        <strain evidence="14">CIFAMagur01</strain>
        <tissue evidence="14">Testis</tissue>
    </source>
</reference>
<proteinExistence type="inferred from homology"/>
<feature type="domain" description="C2H2-type" evidence="13">
    <location>
        <begin position="300"/>
        <end position="328"/>
    </location>
</feature>
<evidence type="ECO:0000256" key="10">
    <source>
        <dbReference type="ARBA" id="ARBA00023242"/>
    </source>
</evidence>
<feature type="compositionally biased region" description="Basic and acidic residues" evidence="12">
    <location>
        <begin position="169"/>
        <end position="178"/>
    </location>
</feature>
<dbReference type="GO" id="GO:0003677">
    <property type="term" value="F:DNA binding"/>
    <property type="evidence" value="ECO:0007669"/>
    <property type="project" value="UniProtKB-KW"/>
</dbReference>
<dbReference type="SUPFAM" id="SSF57667">
    <property type="entry name" value="beta-beta-alpha zinc fingers"/>
    <property type="match status" value="3"/>
</dbReference>
<dbReference type="OrthoDB" id="10066279at2759"/>
<evidence type="ECO:0000256" key="8">
    <source>
        <dbReference type="ARBA" id="ARBA00023125"/>
    </source>
</evidence>
<keyword evidence="3" id="KW-0479">Metal-binding</keyword>
<name>A0A8J4X4S6_CLAMG</name>
<evidence type="ECO:0000259" key="13">
    <source>
        <dbReference type="PROSITE" id="PS50157"/>
    </source>
</evidence>
<feature type="region of interest" description="Disordered" evidence="12">
    <location>
        <begin position="397"/>
        <end position="439"/>
    </location>
</feature>
<dbReference type="InterPro" id="IPR041697">
    <property type="entry name" value="Znf-C2H2_11"/>
</dbReference>
<feature type="compositionally biased region" description="Acidic residues" evidence="12">
    <location>
        <begin position="194"/>
        <end position="206"/>
    </location>
</feature>
<dbReference type="SMART" id="SM00355">
    <property type="entry name" value="ZnF_C2H2"/>
    <property type="match status" value="7"/>
</dbReference>